<evidence type="ECO:0000256" key="4">
    <source>
        <dbReference type="ARBA" id="ARBA00022475"/>
    </source>
</evidence>
<dbReference type="Proteomes" id="UP000007845">
    <property type="component" value="Chromosome"/>
</dbReference>
<dbReference type="InterPro" id="IPR020846">
    <property type="entry name" value="MFS_dom"/>
</dbReference>
<keyword evidence="7 8" id="KW-0472">Membrane</keyword>
<name>F0JCD7_9BACT</name>
<feature type="transmembrane region" description="Helical" evidence="8">
    <location>
        <begin position="103"/>
        <end position="121"/>
    </location>
</feature>
<dbReference type="EMBL" id="CP003220">
    <property type="protein sequence ID" value="EGB14435.1"/>
    <property type="molecule type" value="Genomic_DNA"/>
</dbReference>
<evidence type="ECO:0000256" key="1">
    <source>
        <dbReference type="ARBA" id="ARBA00004651"/>
    </source>
</evidence>
<evidence type="ECO:0000256" key="8">
    <source>
        <dbReference type="SAM" id="Phobius"/>
    </source>
</evidence>
<dbReference type="RefSeq" id="WP_014321863.1">
    <property type="nucleotide sequence ID" value="NC_016803.1"/>
</dbReference>
<dbReference type="GO" id="GO:0042910">
    <property type="term" value="F:xenobiotic transmembrane transporter activity"/>
    <property type="evidence" value="ECO:0007669"/>
    <property type="project" value="InterPro"/>
</dbReference>
<keyword evidence="4" id="KW-1003">Cell membrane</keyword>
<dbReference type="KEGG" id="ddn:DND132_1223"/>
<dbReference type="GO" id="GO:1990961">
    <property type="term" value="P:xenobiotic detoxification by transmembrane export across the plasma membrane"/>
    <property type="evidence" value="ECO:0007669"/>
    <property type="project" value="InterPro"/>
</dbReference>
<comment type="subcellular location">
    <subcellularLocation>
        <location evidence="1">Cell membrane</location>
        <topology evidence="1">Multi-pass membrane protein</topology>
    </subcellularLocation>
</comment>
<evidence type="ECO:0000259" key="9">
    <source>
        <dbReference type="PROSITE" id="PS50850"/>
    </source>
</evidence>
<feature type="transmembrane region" description="Helical" evidence="8">
    <location>
        <begin position="162"/>
        <end position="182"/>
    </location>
</feature>
<feature type="transmembrane region" description="Helical" evidence="8">
    <location>
        <begin position="44"/>
        <end position="62"/>
    </location>
</feature>
<dbReference type="GO" id="GO:0005886">
    <property type="term" value="C:plasma membrane"/>
    <property type="evidence" value="ECO:0007669"/>
    <property type="project" value="UniProtKB-SubCell"/>
</dbReference>
<reference evidence="10 11" key="1">
    <citation type="journal article" date="2011" name="J. Bacteriol.">
        <title>Genome sequence of the mercury-methylating strain Desulfovibrio desulfuricans ND132.</title>
        <authorList>
            <person name="Brown S.D."/>
            <person name="Gilmour C.C."/>
            <person name="Kucken A.M."/>
            <person name="Wall J.D."/>
            <person name="Elias D.A."/>
            <person name="Brandt C.C."/>
            <person name="Podar M."/>
            <person name="Chertkov O."/>
            <person name="Held B."/>
            <person name="Bruce D.C."/>
            <person name="Detter J.C."/>
            <person name="Tapia R."/>
            <person name="Han C.S."/>
            <person name="Goodwin L.A."/>
            <person name="Cheng J.F."/>
            <person name="Pitluck S."/>
            <person name="Woyke T."/>
            <person name="Mikhailova N."/>
            <person name="Ivanova N.N."/>
            <person name="Han J."/>
            <person name="Lucas S."/>
            <person name="Lapidus A.L."/>
            <person name="Land M.L."/>
            <person name="Hauser L.J."/>
            <person name="Palumbo A.V."/>
        </authorList>
    </citation>
    <scope>NUCLEOTIDE SEQUENCE [LARGE SCALE GENOMIC DNA]</scope>
    <source>
        <strain evidence="10 11">ND132</strain>
    </source>
</reference>
<dbReference type="STRING" id="641491.DND132_1223"/>
<evidence type="ECO:0000313" key="11">
    <source>
        <dbReference type="Proteomes" id="UP000007845"/>
    </source>
</evidence>
<dbReference type="PROSITE" id="PS00216">
    <property type="entry name" value="SUGAR_TRANSPORT_1"/>
    <property type="match status" value="1"/>
</dbReference>
<feature type="transmembrane region" description="Helical" evidence="8">
    <location>
        <begin position="247"/>
        <end position="268"/>
    </location>
</feature>
<sequence length="403" mass="41999">MRKRGLAHLAILAGISTLPPLSIDMNLPAIPDIEATFGVARGQGSLTLSLFLLGFACAPLLGGPLSDRFGRKPVLMTALLLDTLAAFACTVHGSFHFLLLSRLIQGIASGVCILAPLAILRDTMTGPEARKQFSAIMFVGGVAPLAAPLLGGLILLYTGWSAIYAVQGLLGLSLFVLVALLVPESLPPDRRNTVGAAKLLGGYATIFRSPQFLGYALPQALGFGCLFSYIAGSPAFVLGEMHLSEQAYSLVFALTSFGVMVGAFLSGLVGRREIRVDRILAVSLGVMTLAAGSVFVLTWYHAPELPLLLPPLFLVMACFGVLQPNAMSEAVAPWGHMAGTASGAINSLQMLTGAGASALAPLLNTVWAPGKAMGLAMLCAALLASGLYVVFGRARRNRAQAPA</sequence>
<dbReference type="SUPFAM" id="SSF103473">
    <property type="entry name" value="MFS general substrate transporter"/>
    <property type="match status" value="1"/>
</dbReference>
<dbReference type="InterPro" id="IPR036259">
    <property type="entry name" value="MFS_trans_sf"/>
</dbReference>
<dbReference type="InterPro" id="IPR004812">
    <property type="entry name" value="Efflux_drug-R_Bcr/CmlA"/>
</dbReference>
<feature type="domain" description="Major facilitator superfamily (MFS) profile" evidence="9">
    <location>
        <begin position="1"/>
        <end position="398"/>
    </location>
</feature>
<dbReference type="OrthoDB" id="9814303at2"/>
<feature type="transmembrane region" description="Helical" evidence="8">
    <location>
        <begin position="133"/>
        <end position="156"/>
    </location>
</feature>
<feature type="transmembrane region" description="Helical" evidence="8">
    <location>
        <begin position="74"/>
        <end position="97"/>
    </location>
</feature>
<keyword evidence="5 8" id="KW-0812">Transmembrane</keyword>
<accession>F0JCD7</accession>
<evidence type="ECO:0000256" key="2">
    <source>
        <dbReference type="ARBA" id="ARBA00006236"/>
    </source>
</evidence>
<dbReference type="PROSITE" id="PS50850">
    <property type="entry name" value="MFS"/>
    <property type="match status" value="1"/>
</dbReference>
<dbReference type="NCBIfam" id="TIGR00710">
    <property type="entry name" value="efflux_Bcr_CflA"/>
    <property type="match status" value="1"/>
</dbReference>
<evidence type="ECO:0000256" key="6">
    <source>
        <dbReference type="ARBA" id="ARBA00022989"/>
    </source>
</evidence>
<feature type="transmembrane region" description="Helical" evidence="8">
    <location>
        <begin position="373"/>
        <end position="391"/>
    </location>
</feature>
<organism evidence="10 11">
    <name type="scientific">Pseudodesulfovibrio mercurii</name>
    <dbReference type="NCBI Taxonomy" id="641491"/>
    <lineage>
        <taxon>Bacteria</taxon>
        <taxon>Pseudomonadati</taxon>
        <taxon>Thermodesulfobacteriota</taxon>
        <taxon>Desulfovibrionia</taxon>
        <taxon>Desulfovibrionales</taxon>
        <taxon>Desulfovibrionaceae</taxon>
    </lineage>
</organism>
<dbReference type="AlphaFoldDB" id="F0JCD7"/>
<keyword evidence="3" id="KW-0813">Transport</keyword>
<dbReference type="InterPro" id="IPR011701">
    <property type="entry name" value="MFS"/>
</dbReference>
<dbReference type="InterPro" id="IPR005829">
    <property type="entry name" value="Sugar_transporter_CS"/>
</dbReference>
<dbReference type="PANTHER" id="PTHR23502:SF132">
    <property type="entry name" value="POLYAMINE TRANSPORTER 2-RELATED"/>
    <property type="match status" value="1"/>
</dbReference>
<evidence type="ECO:0000256" key="3">
    <source>
        <dbReference type="ARBA" id="ARBA00022448"/>
    </source>
</evidence>
<proteinExistence type="inferred from homology"/>
<keyword evidence="11" id="KW-1185">Reference proteome</keyword>
<evidence type="ECO:0000256" key="5">
    <source>
        <dbReference type="ARBA" id="ARBA00022692"/>
    </source>
</evidence>
<feature type="transmembrane region" description="Helical" evidence="8">
    <location>
        <begin position="212"/>
        <end position="232"/>
    </location>
</feature>
<protein>
    <submittedName>
        <fullName evidence="10">Drug resistance transporter, Bcr/CflA subfamily</fullName>
    </submittedName>
</protein>
<dbReference type="HOGENOM" id="CLU_001265_47_0_7"/>
<dbReference type="PANTHER" id="PTHR23502">
    <property type="entry name" value="MAJOR FACILITATOR SUPERFAMILY"/>
    <property type="match status" value="1"/>
</dbReference>
<dbReference type="Pfam" id="PF07690">
    <property type="entry name" value="MFS_1"/>
    <property type="match status" value="1"/>
</dbReference>
<gene>
    <name evidence="10" type="ORF">DND132_1223</name>
</gene>
<keyword evidence="6 8" id="KW-1133">Transmembrane helix</keyword>
<dbReference type="eggNOG" id="COG2814">
    <property type="taxonomic scope" value="Bacteria"/>
</dbReference>
<evidence type="ECO:0000256" key="7">
    <source>
        <dbReference type="ARBA" id="ARBA00023136"/>
    </source>
</evidence>
<evidence type="ECO:0000313" key="10">
    <source>
        <dbReference type="EMBL" id="EGB14435.1"/>
    </source>
</evidence>
<feature type="transmembrane region" description="Helical" evidence="8">
    <location>
        <begin position="280"/>
        <end position="302"/>
    </location>
</feature>
<dbReference type="CDD" id="cd17320">
    <property type="entry name" value="MFS_MdfA_MDR_like"/>
    <property type="match status" value="1"/>
</dbReference>
<dbReference type="Gene3D" id="1.20.1720.10">
    <property type="entry name" value="Multidrug resistance protein D"/>
    <property type="match status" value="1"/>
</dbReference>
<comment type="similarity">
    <text evidence="2">Belongs to the major facilitator superfamily. Bcr/CmlA family.</text>
</comment>